<name>A0A2W7I1T1_9BACT</name>
<keyword evidence="5" id="KW-0235">DNA replication</keyword>
<dbReference type="AlphaFoldDB" id="A0A2W7I1T1"/>
<keyword evidence="4" id="KW-0548">Nucleotidyltransferase</keyword>
<evidence type="ECO:0000256" key="2">
    <source>
        <dbReference type="ARBA" id="ARBA00017703"/>
    </source>
</evidence>
<comment type="caution">
    <text evidence="11">The sequence shown here is derived from an EMBL/GenBank/DDBJ whole genome shotgun (WGS) entry which is preliminary data.</text>
</comment>
<evidence type="ECO:0000256" key="4">
    <source>
        <dbReference type="ARBA" id="ARBA00022695"/>
    </source>
</evidence>
<comment type="similarity">
    <text evidence="7">Belongs to the DNA polymerase HolA subunit family.</text>
</comment>
<evidence type="ECO:0000256" key="3">
    <source>
        <dbReference type="ARBA" id="ARBA00022679"/>
    </source>
</evidence>
<evidence type="ECO:0000313" key="12">
    <source>
        <dbReference type="Proteomes" id="UP000249646"/>
    </source>
</evidence>
<dbReference type="EC" id="2.7.7.7" evidence="1"/>
<evidence type="ECO:0000259" key="9">
    <source>
        <dbReference type="Pfam" id="PF06144"/>
    </source>
</evidence>
<proteinExistence type="inferred from homology"/>
<dbReference type="Pfam" id="PF21694">
    <property type="entry name" value="DNA_pol3_delta_C"/>
    <property type="match status" value="1"/>
</dbReference>
<keyword evidence="3" id="KW-0808">Transferase</keyword>
<dbReference type="SUPFAM" id="SSF52540">
    <property type="entry name" value="P-loop containing nucleoside triphosphate hydrolases"/>
    <property type="match status" value="1"/>
</dbReference>
<evidence type="ECO:0000313" key="11">
    <source>
        <dbReference type="EMBL" id="PZW01396.1"/>
    </source>
</evidence>
<keyword evidence="6" id="KW-0239">DNA-directed DNA polymerase</keyword>
<feature type="domain" description="DNA polymerase III delta subunit-like C-terminal" evidence="10">
    <location>
        <begin position="204"/>
        <end position="319"/>
    </location>
</feature>
<dbReference type="SUPFAM" id="SSF48019">
    <property type="entry name" value="post-AAA+ oligomerization domain-like"/>
    <property type="match status" value="1"/>
</dbReference>
<organism evidence="11 12">
    <name type="scientific">Metamycoplasma auris</name>
    <dbReference type="NCBI Taxonomy" id="51363"/>
    <lineage>
        <taxon>Bacteria</taxon>
        <taxon>Bacillati</taxon>
        <taxon>Mycoplasmatota</taxon>
        <taxon>Mycoplasmoidales</taxon>
        <taxon>Metamycoplasmataceae</taxon>
        <taxon>Metamycoplasma</taxon>
    </lineage>
</organism>
<dbReference type="GO" id="GO:0009360">
    <property type="term" value="C:DNA polymerase III complex"/>
    <property type="evidence" value="ECO:0007669"/>
    <property type="project" value="InterPro"/>
</dbReference>
<dbReference type="InterPro" id="IPR010372">
    <property type="entry name" value="DNA_pol3_delta_N"/>
</dbReference>
<dbReference type="Gene3D" id="3.40.50.300">
    <property type="entry name" value="P-loop containing nucleotide triphosphate hydrolases"/>
    <property type="match status" value="1"/>
</dbReference>
<evidence type="ECO:0000256" key="5">
    <source>
        <dbReference type="ARBA" id="ARBA00022705"/>
    </source>
</evidence>
<accession>A0A2W7I1T1</accession>
<evidence type="ECO:0000256" key="6">
    <source>
        <dbReference type="ARBA" id="ARBA00022932"/>
    </source>
</evidence>
<dbReference type="InterPro" id="IPR048466">
    <property type="entry name" value="DNA_pol3_delta-like_C"/>
</dbReference>
<dbReference type="PANTHER" id="PTHR34388">
    <property type="entry name" value="DNA POLYMERASE III SUBUNIT DELTA"/>
    <property type="match status" value="1"/>
</dbReference>
<dbReference type="Gene3D" id="1.20.272.10">
    <property type="match status" value="1"/>
</dbReference>
<feature type="domain" description="DNA polymerase III delta N-terminal" evidence="9">
    <location>
        <begin position="2"/>
        <end position="129"/>
    </location>
</feature>
<dbReference type="InterPro" id="IPR005790">
    <property type="entry name" value="DNA_polIII_delta"/>
</dbReference>
<sequence length="323" mass="37383">MYLIKGNEDYFIQEKTNEIITKESNTTFDEIDLIKFYDFFSFDELSDAINNSSLFSSKKILVIKNPYIFNLKSKYTNEKSISEFIELVKNSIETLNTTLIFNQEINKYDKDFLPSKAFLFIEKNAQIFDVKKIEEKNLFSYVYKMILKLGGSISNPALMLFLSSIPNNLNLIEQEIKKLLLINKNITLKMIEENIFAMSNNIDFALSEAILKWQNNSVIIKKINEQIQYGISINQIIAQISNILINAKSISSLIKMKLSQEDITKIINIHPYRIKLHYEFLNRIGIKKLDQLISELEAIDLSFKNGNIDEKIASDLLAIALIK</sequence>
<dbReference type="GO" id="GO:0003677">
    <property type="term" value="F:DNA binding"/>
    <property type="evidence" value="ECO:0007669"/>
    <property type="project" value="InterPro"/>
</dbReference>
<dbReference type="GO" id="GO:0003887">
    <property type="term" value="F:DNA-directed DNA polymerase activity"/>
    <property type="evidence" value="ECO:0007669"/>
    <property type="project" value="UniProtKB-KW"/>
</dbReference>
<comment type="catalytic activity">
    <reaction evidence="8">
        <text>DNA(n) + a 2'-deoxyribonucleoside 5'-triphosphate = DNA(n+1) + diphosphate</text>
        <dbReference type="Rhea" id="RHEA:22508"/>
        <dbReference type="Rhea" id="RHEA-COMP:17339"/>
        <dbReference type="Rhea" id="RHEA-COMP:17340"/>
        <dbReference type="ChEBI" id="CHEBI:33019"/>
        <dbReference type="ChEBI" id="CHEBI:61560"/>
        <dbReference type="ChEBI" id="CHEBI:173112"/>
        <dbReference type="EC" id="2.7.7.7"/>
    </reaction>
</comment>
<dbReference type="Proteomes" id="UP000249646">
    <property type="component" value="Unassembled WGS sequence"/>
</dbReference>
<dbReference type="RefSeq" id="WP_111518158.1">
    <property type="nucleotide sequence ID" value="NZ_QKUB01000002.1"/>
</dbReference>
<protein>
    <recommendedName>
        <fullName evidence="2">DNA polymerase III subunit delta</fullName>
        <ecNumber evidence="1">2.7.7.7</ecNumber>
    </recommendedName>
</protein>
<dbReference type="EMBL" id="QKUB01000002">
    <property type="protein sequence ID" value="PZW01396.1"/>
    <property type="molecule type" value="Genomic_DNA"/>
</dbReference>
<dbReference type="Pfam" id="PF06144">
    <property type="entry name" value="DNA_pol3_delta"/>
    <property type="match status" value="1"/>
</dbReference>
<evidence type="ECO:0000256" key="7">
    <source>
        <dbReference type="ARBA" id="ARBA00034754"/>
    </source>
</evidence>
<reference evidence="11 12" key="1">
    <citation type="submission" date="2018-06" db="EMBL/GenBank/DDBJ databases">
        <title>Genomic Encyclopedia of Archaeal and Bacterial Type Strains, Phase II (KMG-II): from individual species to whole genera.</title>
        <authorList>
            <person name="Goeker M."/>
        </authorList>
    </citation>
    <scope>NUCLEOTIDE SEQUENCE [LARGE SCALE GENOMIC DNA]</scope>
    <source>
        <strain evidence="11 12">ATCC 51348</strain>
    </source>
</reference>
<evidence type="ECO:0000256" key="1">
    <source>
        <dbReference type="ARBA" id="ARBA00012417"/>
    </source>
</evidence>
<evidence type="ECO:0000256" key="8">
    <source>
        <dbReference type="ARBA" id="ARBA00049244"/>
    </source>
</evidence>
<dbReference type="OrthoDB" id="400018at2"/>
<dbReference type="InterPro" id="IPR027417">
    <property type="entry name" value="P-loop_NTPase"/>
</dbReference>
<dbReference type="GO" id="GO:0006261">
    <property type="term" value="P:DNA-templated DNA replication"/>
    <property type="evidence" value="ECO:0007669"/>
    <property type="project" value="TreeGrafter"/>
</dbReference>
<dbReference type="Gene3D" id="1.10.8.60">
    <property type="match status" value="1"/>
</dbReference>
<dbReference type="InterPro" id="IPR008921">
    <property type="entry name" value="DNA_pol3_clamp-load_cplx_C"/>
</dbReference>
<gene>
    <name evidence="11" type="ORF">BCF89_10217</name>
</gene>
<dbReference type="PANTHER" id="PTHR34388:SF1">
    <property type="entry name" value="DNA POLYMERASE III SUBUNIT DELTA"/>
    <property type="match status" value="1"/>
</dbReference>
<evidence type="ECO:0000259" key="10">
    <source>
        <dbReference type="Pfam" id="PF21694"/>
    </source>
</evidence>
<dbReference type="NCBIfam" id="TIGR01128">
    <property type="entry name" value="holA"/>
    <property type="match status" value="1"/>
</dbReference>
<keyword evidence="12" id="KW-1185">Reference proteome</keyword>